<dbReference type="AlphaFoldDB" id="A0A075GX25"/>
<sequence length="58" mass="6708">MPYIQVSLYPGRSDQQKQDFAKAITKSAVEILKTKEEHVIVVFDENPKENWFLAGKQL</sequence>
<evidence type="ECO:0000313" key="4">
    <source>
        <dbReference type="EMBL" id="AIF07470.1"/>
    </source>
</evidence>
<proteinExistence type="inferred from homology"/>
<evidence type="ECO:0000256" key="1">
    <source>
        <dbReference type="ARBA" id="ARBA00006723"/>
    </source>
</evidence>
<evidence type="ECO:0000256" key="2">
    <source>
        <dbReference type="ARBA" id="ARBA00023235"/>
    </source>
</evidence>
<reference evidence="4" key="1">
    <citation type="journal article" date="2014" name="Genome Biol. Evol.">
        <title>Pangenome evidence for extensive interdomain horizontal transfer affecting lineage core and shell genes in uncultured planktonic thaumarchaeota and euryarchaeota.</title>
        <authorList>
            <person name="Deschamps P."/>
            <person name="Zivanovic Y."/>
            <person name="Moreira D."/>
            <person name="Rodriguez-Valera F."/>
            <person name="Lopez-Garcia P."/>
        </authorList>
    </citation>
    <scope>NUCLEOTIDE SEQUENCE</scope>
</reference>
<evidence type="ECO:0000259" key="3">
    <source>
        <dbReference type="Pfam" id="PF01361"/>
    </source>
</evidence>
<dbReference type="PANTHER" id="PTHR35530:SF2">
    <property type="entry name" value="BSL4019 PROTEIN"/>
    <property type="match status" value="1"/>
</dbReference>
<name>A0A075GX25_9ARCH</name>
<dbReference type="SUPFAM" id="SSF55331">
    <property type="entry name" value="Tautomerase/MIF"/>
    <property type="match status" value="1"/>
</dbReference>
<keyword evidence="2" id="KW-0413">Isomerase</keyword>
<dbReference type="EMBL" id="KF900803">
    <property type="protein sequence ID" value="AIF07470.1"/>
    <property type="molecule type" value="Genomic_DNA"/>
</dbReference>
<dbReference type="PANTHER" id="PTHR35530">
    <property type="entry name" value="TAUTOMERASE-RELATED"/>
    <property type="match status" value="1"/>
</dbReference>
<dbReference type="InterPro" id="IPR014347">
    <property type="entry name" value="Tautomerase/MIF_sf"/>
</dbReference>
<dbReference type="Pfam" id="PF01361">
    <property type="entry name" value="Tautomerase"/>
    <property type="match status" value="1"/>
</dbReference>
<protein>
    <submittedName>
        <fullName evidence="4">4-oxalocrotonate tautomerase</fullName>
    </submittedName>
</protein>
<dbReference type="InterPro" id="IPR004370">
    <property type="entry name" value="4-OT-like_dom"/>
</dbReference>
<dbReference type="Gene3D" id="3.30.429.10">
    <property type="entry name" value="Macrophage Migration Inhibitory Factor"/>
    <property type="match status" value="1"/>
</dbReference>
<comment type="similarity">
    <text evidence="1">Belongs to the 4-oxalocrotonate tautomerase family.</text>
</comment>
<dbReference type="GO" id="GO:0016853">
    <property type="term" value="F:isomerase activity"/>
    <property type="evidence" value="ECO:0007669"/>
    <property type="project" value="UniProtKB-KW"/>
</dbReference>
<accession>A0A075GX25</accession>
<feature type="domain" description="4-oxalocrotonate tautomerase-like" evidence="3">
    <location>
        <begin position="2"/>
        <end position="56"/>
    </location>
</feature>
<organism evidence="4">
    <name type="scientific">uncultured marine thaumarchaeote KM3_203_A01</name>
    <dbReference type="NCBI Taxonomy" id="1456097"/>
    <lineage>
        <taxon>Archaea</taxon>
        <taxon>Nitrososphaerota</taxon>
        <taxon>environmental samples</taxon>
    </lineage>
</organism>